<evidence type="ECO:0000313" key="2">
    <source>
        <dbReference type="Proteomes" id="UP001595823"/>
    </source>
</evidence>
<reference evidence="2" key="1">
    <citation type="journal article" date="2019" name="Int. J. Syst. Evol. Microbiol.">
        <title>The Global Catalogue of Microorganisms (GCM) 10K type strain sequencing project: providing services to taxonomists for standard genome sequencing and annotation.</title>
        <authorList>
            <consortium name="The Broad Institute Genomics Platform"/>
            <consortium name="The Broad Institute Genome Sequencing Center for Infectious Disease"/>
            <person name="Wu L."/>
            <person name="Ma J."/>
        </authorList>
    </citation>
    <scope>NUCLEOTIDE SEQUENCE [LARGE SCALE GENOMIC DNA]</scope>
    <source>
        <strain evidence="2">IBRC-M 10908</strain>
    </source>
</reference>
<dbReference type="EMBL" id="JBHSDK010000061">
    <property type="protein sequence ID" value="MFC4337776.1"/>
    <property type="molecule type" value="Genomic_DNA"/>
</dbReference>
<name>A0ABV8U4U7_9ACTN</name>
<protein>
    <recommendedName>
        <fullName evidence="3">Carboxymuconolactone decarboxylase-like domain-containing protein</fullName>
    </recommendedName>
</protein>
<evidence type="ECO:0000313" key="1">
    <source>
        <dbReference type="EMBL" id="MFC4337776.1"/>
    </source>
</evidence>
<sequence>MNARVQHVTPVRPSRAEGPVAAVYSRSETELGTAGPVVRMLSPAPELLAPVWSLLRESLLVGGPAERVGKEVVALTVSLRNGCSFCTAAHAGFLDLLTDDQLGTRIAKGEDPAEYAALTAWARDPSGPPPCEPGEVPRYTGTLLAKEVVTRFVDVLVAPGDPSFSSPSQEAAFYASVKAALARDLVPGESLAEVNDLRERLENGLWGDPVRLTPNEPAWAAGSPVGSAYAHFQAVAGMGRRLMSPEAAVILEERVAEDASEIGDAARYLPAQARRGLEIAFSSGQRPHAITAGLMEEWRRGDMSDHCALFVMAFGIGQALRRMEKRVR</sequence>
<comment type="caution">
    <text evidence="1">The sequence shown here is derived from an EMBL/GenBank/DDBJ whole genome shotgun (WGS) entry which is preliminary data.</text>
</comment>
<gene>
    <name evidence="1" type="ORF">ACFPET_21505</name>
</gene>
<dbReference type="Gene3D" id="1.20.1290.10">
    <property type="entry name" value="AhpD-like"/>
    <property type="match status" value="1"/>
</dbReference>
<dbReference type="Proteomes" id="UP001595823">
    <property type="component" value="Unassembled WGS sequence"/>
</dbReference>
<keyword evidence="2" id="KW-1185">Reference proteome</keyword>
<evidence type="ECO:0008006" key="3">
    <source>
        <dbReference type="Google" id="ProtNLM"/>
    </source>
</evidence>
<dbReference type="RefSeq" id="WP_380625103.1">
    <property type="nucleotide sequence ID" value="NZ_JBHSDK010000061.1"/>
</dbReference>
<dbReference type="SUPFAM" id="SSF69118">
    <property type="entry name" value="AhpD-like"/>
    <property type="match status" value="1"/>
</dbReference>
<proteinExistence type="predicted"/>
<accession>A0ABV8U4U7</accession>
<dbReference type="InterPro" id="IPR029032">
    <property type="entry name" value="AhpD-like"/>
</dbReference>
<organism evidence="1 2">
    <name type="scientific">Salininema proteolyticum</name>
    <dbReference type="NCBI Taxonomy" id="1607685"/>
    <lineage>
        <taxon>Bacteria</taxon>
        <taxon>Bacillati</taxon>
        <taxon>Actinomycetota</taxon>
        <taxon>Actinomycetes</taxon>
        <taxon>Glycomycetales</taxon>
        <taxon>Glycomycetaceae</taxon>
        <taxon>Salininema</taxon>
    </lineage>
</organism>